<evidence type="ECO:0000313" key="1">
    <source>
        <dbReference type="EMBL" id="PWN46917.1"/>
    </source>
</evidence>
<name>A0ACD0NMB3_9BASI</name>
<organism evidence="1 2">
    <name type="scientific">Violaceomyces palustris</name>
    <dbReference type="NCBI Taxonomy" id="1673888"/>
    <lineage>
        <taxon>Eukaryota</taxon>
        <taxon>Fungi</taxon>
        <taxon>Dikarya</taxon>
        <taxon>Basidiomycota</taxon>
        <taxon>Ustilaginomycotina</taxon>
        <taxon>Ustilaginomycetes</taxon>
        <taxon>Violaceomycetales</taxon>
        <taxon>Violaceomycetaceae</taxon>
        <taxon>Violaceomyces</taxon>
    </lineage>
</organism>
<proteinExistence type="predicted"/>
<evidence type="ECO:0000313" key="2">
    <source>
        <dbReference type="Proteomes" id="UP000245626"/>
    </source>
</evidence>
<dbReference type="EMBL" id="KZ820633">
    <property type="protein sequence ID" value="PWN46917.1"/>
    <property type="molecule type" value="Genomic_DNA"/>
</dbReference>
<reference evidence="1 2" key="1">
    <citation type="journal article" date="2018" name="Mol. Biol. Evol.">
        <title>Broad Genomic Sampling Reveals a Smut Pathogenic Ancestry of the Fungal Clade Ustilaginomycotina.</title>
        <authorList>
            <person name="Kijpornyongpan T."/>
            <person name="Mondo S.J."/>
            <person name="Barry K."/>
            <person name="Sandor L."/>
            <person name="Lee J."/>
            <person name="Lipzen A."/>
            <person name="Pangilinan J."/>
            <person name="LaButti K."/>
            <person name="Hainaut M."/>
            <person name="Henrissat B."/>
            <person name="Grigoriev I.V."/>
            <person name="Spatafora J.W."/>
            <person name="Aime M.C."/>
        </authorList>
    </citation>
    <scope>NUCLEOTIDE SEQUENCE [LARGE SCALE GENOMIC DNA]</scope>
    <source>
        <strain evidence="1 2">SA 807</strain>
    </source>
</reference>
<accession>A0ACD0NMB3</accession>
<sequence>MIHLLIPQGPVPIILEHHERFYEHTHIPPGSPSSSSPSSSSSSIHTSSPVILTNELSFANKQSSSQRSDRLLRAVLLGHERGGTDSIDLSNRAPGNPILAALGSYTLSVSLPLSSNLNGGKLSLCLGPWSQESKSDSNPSEEMKEGKEEGERHAVQVLTSLVACS</sequence>
<keyword evidence="2" id="KW-1185">Reference proteome</keyword>
<dbReference type="Proteomes" id="UP000245626">
    <property type="component" value="Unassembled WGS sequence"/>
</dbReference>
<gene>
    <name evidence="1" type="ORF">IE53DRAFT_283305</name>
</gene>
<protein>
    <submittedName>
        <fullName evidence="1">Uncharacterized protein</fullName>
    </submittedName>
</protein>